<protein>
    <recommendedName>
        <fullName evidence="3">Transposase</fullName>
    </recommendedName>
</protein>
<comment type="caution">
    <text evidence="1">The sequence shown here is derived from an EMBL/GenBank/DDBJ whole genome shotgun (WGS) entry which is preliminary data.</text>
</comment>
<dbReference type="EMBL" id="CSUW01000007">
    <property type="protein sequence ID" value="CPT40426.1"/>
    <property type="molecule type" value="Genomic_DNA"/>
</dbReference>
<organism evidence="1 2">
    <name type="scientific">Mycobacteroides abscessus</name>
    <dbReference type="NCBI Taxonomy" id="36809"/>
    <lineage>
        <taxon>Bacteria</taxon>
        <taxon>Bacillati</taxon>
        <taxon>Actinomycetota</taxon>
        <taxon>Actinomycetes</taxon>
        <taxon>Mycobacteriales</taxon>
        <taxon>Mycobacteriaceae</taxon>
        <taxon>Mycobacteroides</taxon>
    </lineage>
</organism>
<evidence type="ECO:0008006" key="3">
    <source>
        <dbReference type="Google" id="ProtNLM"/>
    </source>
</evidence>
<dbReference type="AlphaFoldDB" id="A0AB33T639"/>
<evidence type="ECO:0000313" key="1">
    <source>
        <dbReference type="EMBL" id="CPT40426.1"/>
    </source>
</evidence>
<dbReference type="Proteomes" id="UP000038487">
    <property type="component" value="Unassembled WGS sequence"/>
</dbReference>
<accession>A0AB33T639</accession>
<proteinExistence type="predicted"/>
<sequence>MRVGKTGGHTRGMVNAAHPWSAMHTHMLLTAPAYASTKPGLPGSWISLWEQGVAR</sequence>
<gene>
    <name evidence="1" type="ORF">ERS075527_03023</name>
</gene>
<evidence type="ECO:0000313" key="2">
    <source>
        <dbReference type="Proteomes" id="UP000038487"/>
    </source>
</evidence>
<name>A0AB33T639_9MYCO</name>
<reference evidence="1 2" key="1">
    <citation type="submission" date="2015-03" db="EMBL/GenBank/DDBJ databases">
        <authorList>
            <consortium name="Pathogen Informatics"/>
            <person name="Murphy D."/>
        </authorList>
    </citation>
    <scope>NUCLEOTIDE SEQUENCE [LARGE SCALE GENOMIC DNA]</scope>
    <source>
        <strain evidence="1 2">PAP036</strain>
    </source>
</reference>